<dbReference type="PANTHER" id="PTHR12197">
    <property type="entry name" value="HISTONE-LYSINE N-METHYLTRANSFERASE SMYD"/>
    <property type="match status" value="1"/>
</dbReference>
<dbReference type="Gene3D" id="2.170.270.10">
    <property type="entry name" value="SET domain"/>
    <property type="match status" value="1"/>
</dbReference>
<dbReference type="Proteomes" id="UP001222027">
    <property type="component" value="Unassembled WGS sequence"/>
</dbReference>
<dbReference type="Gene3D" id="1.10.220.160">
    <property type="match status" value="1"/>
</dbReference>
<name>A0AAV8P0X5_ENSVE</name>
<evidence type="ECO:0000256" key="1">
    <source>
        <dbReference type="SAM" id="MobiDB-lite"/>
    </source>
</evidence>
<reference evidence="3 4" key="1">
    <citation type="submission" date="2022-12" db="EMBL/GenBank/DDBJ databases">
        <title>Chromosome-scale assembly of the Ensete ventricosum genome.</title>
        <authorList>
            <person name="Dussert Y."/>
            <person name="Stocks J."/>
            <person name="Wendawek A."/>
            <person name="Woldeyes F."/>
            <person name="Nichols R.A."/>
            <person name="Borrell J.S."/>
        </authorList>
    </citation>
    <scope>NUCLEOTIDE SEQUENCE [LARGE SCALE GENOMIC DNA]</scope>
    <source>
        <strain evidence="4">cv. Maze</strain>
        <tissue evidence="3">Seeds</tissue>
    </source>
</reference>
<dbReference type="CDD" id="cd20071">
    <property type="entry name" value="SET_SMYD"/>
    <property type="match status" value="1"/>
</dbReference>
<dbReference type="PANTHER" id="PTHR12197:SF298">
    <property type="entry name" value="HISTONE-LYSINE N-METHYLTRANSFERASE ATXR4"/>
    <property type="match status" value="1"/>
</dbReference>
<organism evidence="3 4">
    <name type="scientific">Ensete ventricosum</name>
    <name type="common">Abyssinian banana</name>
    <name type="synonym">Musa ensete</name>
    <dbReference type="NCBI Taxonomy" id="4639"/>
    <lineage>
        <taxon>Eukaryota</taxon>
        <taxon>Viridiplantae</taxon>
        <taxon>Streptophyta</taxon>
        <taxon>Embryophyta</taxon>
        <taxon>Tracheophyta</taxon>
        <taxon>Spermatophyta</taxon>
        <taxon>Magnoliopsida</taxon>
        <taxon>Liliopsida</taxon>
        <taxon>Zingiberales</taxon>
        <taxon>Musaceae</taxon>
        <taxon>Ensete</taxon>
    </lineage>
</organism>
<evidence type="ECO:0000313" key="3">
    <source>
        <dbReference type="EMBL" id="KAJ8460526.1"/>
    </source>
</evidence>
<sequence>MFAAGAVLSRRRASSELLRQLRRTTSVAPPQPPSLSTVAATADGIGPPPIRVSLTESAGRGVFATRGIAAGELIHSAQPLVAHPSPSLLDKVCYYCLRRLQNEASPIITSIPGENDSSKTTACYFCSESCREQSKGFYEVEKGLDWTLFDDHCSPRRVKYPLMVKRLACMILSGAASVDCLDILQPASLHTETLLEMEDEFQLLKDTFAKGQFKNDSMPFLTKEWYINVLARIRINAFRIELVAKTYEEMLTSAAAFIAADAAVGNAIYMLPSFYNHDCDPNAHIIWLENANAKLKALRNIEAGEELRICYIDASMEFEARQKILAEGFGFQCGCLRCSSGQFSTFMVMKMRVNLYWLVLPENFHGYTLRRR</sequence>
<comment type="caution">
    <text evidence="3">The sequence shown here is derived from an EMBL/GenBank/DDBJ whole genome shotgun (WGS) entry which is preliminary data.</text>
</comment>
<dbReference type="InterPro" id="IPR046341">
    <property type="entry name" value="SET_dom_sf"/>
</dbReference>
<evidence type="ECO:0000313" key="4">
    <source>
        <dbReference type="Proteomes" id="UP001222027"/>
    </source>
</evidence>
<feature type="domain" description="SET" evidence="2">
    <location>
        <begin position="48"/>
        <end position="312"/>
    </location>
</feature>
<dbReference type="SMART" id="SM00317">
    <property type="entry name" value="SET"/>
    <property type="match status" value="1"/>
</dbReference>
<feature type="region of interest" description="Disordered" evidence="1">
    <location>
        <begin position="22"/>
        <end position="42"/>
    </location>
</feature>
<gene>
    <name evidence="3" type="ORF">OPV22_033452</name>
</gene>
<evidence type="ECO:0000259" key="2">
    <source>
        <dbReference type="PROSITE" id="PS50280"/>
    </source>
</evidence>
<dbReference type="GO" id="GO:0005634">
    <property type="term" value="C:nucleus"/>
    <property type="evidence" value="ECO:0007669"/>
    <property type="project" value="TreeGrafter"/>
</dbReference>
<accession>A0AAV8P0X5</accession>
<dbReference type="InterPro" id="IPR001214">
    <property type="entry name" value="SET_dom"/>
</dbReference>
<dbReference type="Gene3D" id="6.10.140.2220">
    <property type="match status" value="1"/>
</dbReference>
<dbReference type="EMBL" id="JAQQAF010000009">
    <property type="protein sequence ID" value="KAJ8460526.1"/>
    <property type="molecule type" value="Genomic_DNA"/>
</dbReference>
<protein>
    <recommendedName>
        <fullName evidence="2">SET domain-containing protein</fullName>
    </recommendedName>
</protein>
<feature type="compositionally biased region" description="Polar residues" evidence="1">
    <location>
        <begin position="24"/>
        <end position="39"/>
    </location>
</feature>
<keyword evidence="4" id="KW-1185">Reference proteome</keyword>
<dbReference type="SUPFAM" id="SSF82199">
    <property type="entry name" value="SET domain"/>
    <property type="match status" value="1"/>
</dbReference>
<dbReference type="PROSITE" id="PS50280">
    <property type="entry name" value="SET"/>
    <property type="match status" value="1"/>
</dbReference>
<proteinExistence type="predicted"/>
<dbReference type="AlphaFoldDB" id="A0AAV8P0X5"/>
<dbReference type="Pfam" id="PF00856">
    <property type="entry name" value="SET"/>
    <property type="match status" value="1"/>
</dbReference>
<dbReference type="InterPro" id="IPR050869">
    <property type="entry name" value="H3K4_H4K5_MeTrfase"/>
</dbReference>